<dbReference type="EMBL" id="JARK01001364">
    <property type="protein sequence ID" value="EYC18359.1"/>
    <property type="molecule type" value="Genomic_DNA"/>
</dbReference>
<dbReference type="OrthoDB" id="2194683at2759"/>
<protein>
    <submittedName>
        <fullName evidence="2">Uncharacterized protein</fullName>
    </submittedName>
</protein>
<keyword evidence="3" id="KW-1185">Reference proteome</keyword>
<comment type="caution">
    <text evidence="2">The sequence shown here is derived from an EMBL/GenBank/DDBJ whole genome shotgun (WGS) entry which is preliminary data.</text>
</comment>
<evidence type="ECO:0000256" key="1">
    <source>
        <dbReference type="SAM" id="MobiDB-lite"/>
    </source>
</evidence>
<feature type="region of interest" description="Disordered" evidence="1">
    <location>
        <begin position="58"/>
        <end position="84"/>
    </location>
</feature>
<reference evidence="3" key="1">
    <citation type="journal article" date="2015" name="Nat. Genet.">
        <title>The genome and transcriptome of the zoonotic hookworm Ancylostoma ceylanicum identify infection-specific gene families.</title>
        <authorList>
            <person name="Schwarz E.M."/>
            <person name="Hu Y."/>
            <person name="Antoshechkin I."/>
            <person name="Miller M.M."/>
            <person name="Sternberg P.W."/>
            <person name="Aroian R.V."/>
        </authorList>
    </citation>
    <scope>NUCLEOTIDE SEQUENCE</scope>
    <source>
        <strain evidence="3">HY135</strain>
    </source>
</reference>
<gene>
    <name evidence="2" type="primary">Acey_s0028.g1816</name>
    <name evidence="2" type="ORF">Y032_0028g1816</name>
</gene>
<dbReference type="AlphaFoldDB" id="A0A016USE9"/>
<accession>A0A016USE9</accession>
<name>A0A016USE9_9BILA</name>
<organism evidence="2 3">
    <name type="scientific">Ancylostoma ceylanicum</name>
    <dbReference type="NCBI Taxonomy" id="53326"/>
    <lineage>
        <taxon>Eukaryota</taxon>
        <taxon>Metazoa</taxon>
        <taxon>Ecdysozoa</taxon>
        <taxon>Nematoda</taxon>
        <taxon>Chromadorea</taxon>
        <taxon>Rhabditida</taxon>
        <taxon>Rhabditina</taxon>
        <taxon>Rhabditomorpha</taxon>
        <taxon>Strongyloidea</taxon>
        <taxon>Ancylostomatidae</taxon>
        <taxon>Ancylostomatinae</taxon>
        <taxon>Ancylostoma</taxon>
    </lineage>
</organism>
<evidence type="ECO:0000313" key="3">
    <source>
        <dbReference type="Proteomes" id="UP000024635"/>
    </source>
</evidence>
<sequence>MFAMPSREIGATFSCHGKACLTTIALRDNSNLSIFAHTTLGSAVPVMKMWQLSRAMASRTHRAHAMPGRRDAPNSTGETEVTTV</sequence>
<evidence type="ECO:0000313" key="2">
    <source>
        <dbReference type="EMBL" id="EYC18359.1"/>
    </source>
</evidence>
<proteinExistence type="predicted"/>
<feature type="compositionally biased region" description="Polar residues" evidence="1">
    <location>
        <begin position="73"/>
        <end position="84"/>
    </location>
</feature>
<dbReference type="Proteomes" id="UP000024635">
    <property type="component" value="Unassembled WGS sequence"/>
</dbReference>